<dbReference type="EMBL" id="BONO01000002">
    <property type="protein sequence ID" value="GIG34991.1"/>
    <property type="molecule type" value="Genomic_DNA"/>
</dbReference>
<organism evidence="2 3">
    <name type="scientific">Cellulomonas pakistanensis</name>
    <dbReference type="NCBI Taxonomy" id="992287"/>
    <lineage>
        <taxon>Bacteria</taxon>
        <taxon>Bacillati</taxon>
        <taxon>Actinomycetota</taxon>
        <taxon>Actinomycetes</taxon>
        <taxon>Micrococcales</taxon>
        <taxon>Cellulomonadaceae</taxon>
        <taxon>Cellulomonas</taxon>
    </lineage>
</organism>
<evidence type="ECO:0000256" key="1">
    <source>
        <dbReference type="SAM" id="MobiDB-lite"/>
    </source>
</evidence>
<dbReference type="Proteomes" id="UP000642125">
    <property type="component" value="Unassembled WGS sequence"/>
</dbReference>
<feature type="region of interest" description="Disordered" evidence="1">
    <location>
        <begin position="1"/>
        <end position="80"/>
    </location>
</feature>
<accession>A0A919U2C5</accession>
<feature type="compositionally biased region" description="Acidic residues" evidence="1">
    <location>
        <begin position="61"/>
        <end position="80"/>
    </location>
</feature>
<sequence>MPPAPTGYNRGMTTRPRDLTSETAANHRAEAMPSEAELRATDVRSGGDPSGAPRTLRDSELLPDDEAIAASEDWDDPERL</sequence>
<gene>
    <name evidence="2" type="ORF">Cpa01nite_03720</name>
</gene>
<proteinExistence type="predicted"/>
<feature type="compositionally biased region" description="Basic and acidic residues" evidence="1">
    <location>
        <begin position="15"/>
        <end position="42"/>
    </location>
</feature>
<evidence type="ECO:0000313" key="2">
    <source>
        <dbReference type="EMBL" id="GIG34991.1"/>
    </source>
</evidence>
<protein>
    <submittedName>
        <fullName evidence="2">Uncharacterized protein</fullName>
    </submittedName>
</protein>
<comment type="caution">
    <text evidence="2">The sequence shown here is derived from an EMBL/GenBank/DDBJ whole genome shotgun (WGS) entry which is preliminary data.</text>
</comment>
<dbReference type="AlphaFoldDB" id="A0A919U2C5"/>
<reference evidence="2" key="1">
    <citation type="submission" date="2021-01" db="EMBL/GenBank/DDBJ databases">
        <title>Whole genome shotgun sequence of Cellulomonas pakistanensis NBRC 110800.</title>
        <authorList>
            <person name="Komaki H."/>
            <person name="Tamura T."/>
        </authorList>
    </citation>
    <scope>NUCLEOTIDE SEQUENCE</scope>
    <source>
        <strain evidence="2">NBRC 110800</strain>
    </source>
</reference>
<evidence type="ECO:0000313" key="3">
    <source>
        <dbReference type="Proteomes" id="UP000642125"/>
    </source>
</evidence>
<name>A0A919U2C5_9CELL</name>
<keyword evidence="3" id="KW-1185">Reference proteome</keyword>